<dbReference type="InterPro" id="IPR013783">
    <property type="entry name" value="Ig-like_fold"/>
</dbReference>
<gene>
    <name evidence="4" type="ORF">CRU91_04700</name>
</gene>
<comment type="caution">
    <text evidence="4">The sequence shown here is derived from an EMBL/GenBank/DDBJ whole genome shotgun (WGS) entry which is preliminary data.</text>
</comment>
<feature type="signal peptide" evidence="2">
    <location>
        <begin position="1"/>
        <end position="23"/>
    </location>
</feature>
<dbReference type="PROSITE" id="PS50853">
    <property type="entry name" value="FN3"/>
    <property type="match status" value="2"/>
</dbReference>
<name>A0A366MTJ8_9BACT</name>
<keyword evidence="1" id="KW-0677">Repeat</keyword>
<dbReference type="SUPFAM" id="SSF49265">
    <property type="entry name" value="Fibronectin type III"/>
    <property type="match status" value="3"/>
</dbReference>
<dbReference type="InterPro" id="IPR036116">
    <property type="entry name" value="FN3_sf"/>
</dbReference>
<feature type="chain" id="PRO_5016768158" description="Fibronectin type-III domain-containing protein" evidence="2">
    <location>
        <begin position="24"/>
        <end position="422"/>
    </location>
</feature>
<dbReference type="PANTHER" id="PTHR13817">
    <property type="entry name" value="TITIN"/>
    <property type="match status" value="1"/>
</dbReference>
<feature type="domain" description="Fibronectin type-III" evidence="3">
    <location>
        <begin position="233"/>
        <end position="327"/>
    </location>
</feature>
<dbReference type="Proteomes" id="UP000252669">
    <property type="component" value="Unassembled WGS sequence"/>
</dbReference>
<dbReference type="AlphaFoldDB" id="A0A366MTJ8"/>
<dbReference type="EMBL" id="PDKB01000006">
    <property type="protein sequence ID" value="RBQ29387.1"/>
    <property type="molecule type" value="Genomic_DNA"/>
</dbReference>
<dbReference type="RefSeq" id="WP_113893897.1">
    <property type="nucleotide sequence ID" value="NZ_JANJGA010000006.1"/>
</dbReference>
<dbReference type="PANTHER" id="PTHR13817:SF73">
    <property type="entry name" value="FIBRONECTIN TYPE-III DOMAIN-CONTAINING PROTEIN"/>
    <property type="match status" value="1"/>
</dbReference>
<dbReference type="CDD" id="cd00063">
    <property type="entry name" value="FN3"/>
    <property type="match status" value="2"/>
</dbReference>
<protein>
    <recommendedName>
        <fullName evidence="3">Fibronectin type-III domain-containing protein</fullName>
    </recommendedName>
</protein>
<dbReference type="Gene3D" id="2.60.40.10">
    <property type="entry name" value="Immunoglobulins"/>
    <property type="match status" value="4"/>
</dbReference>
<dbReference type="InterPro" id="IPR003961">
    <property type="entry name" value="FN3_dom"/>
</dbReference>
<evidence type="ECO:0000313" key="4">
    <source>
        <dbReference type="EMBL" id="RBQ29387.1"/>
    </source>
</evidence>
<keyword evidence="5" id="KW-1185">Reference proteome</keyword>
<evidence type="ECO:0000259" key="3">
    <source>
        <dbReference type="PROSITE" id="PS50853"/>
    </source>
</evidence>
<dbReference type="OrthoDB" id="9810925at2"/>
<keyword evidence="2" id="KW-0732">Signal</keyword>
<evidence type="ECO:0000256" key="2">
    <source>
        <dbReference type="SAM" id="SignalP"/>
    </source>
</evidence>
<organism evidence="4 5">
    <name type="scientific">Aliarcobacter vitoriensis</name>
    <dbReference type="NCBI Taxonomy" id="2011099"/>
    <lineage>
        <taxon>Bacteria</taxon>
        <taxon>Pseudomonadati</taxon>
        <taxon>Campylobacterota</taxon>
        <taxon>Epsilonproteobacteria</taxon>
        <taxon>Campylobacterales</taxon>
        <taxon>Arcobacteraceae</taxon>
        <taxon>Aliarcobacter</taxon>
    </lineage>
</organism>
<dbReference type="InterPro" id="IPR050964">
    <property type="entry name" value="Striated_Muscle_Regulatory"/>
</dbReference>
<feature type="domain" description="Fibronectin type-III" evidence="3">
    <location>
        <begin position="134"/>
        <end position="230"/>
    </location>
</feature>
<dbReference type="PROSITE" id="PS51257">
    <property type="entry name" value="PROKAR_LIPOPROTEIN"/>
    <property type="match status" value="1"/>
</dbReference>
<dbReference type="SMART" id="SM00060">
    <property type="entry name" value="FN3"/>
    <property type="match status" value="4"/>
</dbReference>
<accession>A0A366MTJ8</accession>
<sequence length="422" mass="47816">MKELKHLVSLIALIFLISGCANIFNTTTTPKVNNSFQTVNYSSIKSIPDMASIGFEWQRIDDHRVVGYNFYRTELSKGEKTLKLIKATDSRYVTHYVDKGLEPKTKYAYQISARLSDGSESPTTNAYIVETLPRIKPVEFAQAISNLPRKIKLIWHPHSDPRVSYYRVEKYNTLINEWIFQSKITQRLSAEYIETGLKDNTTYKYRVKAFSFEDVESAPSPILEAKTKPVPLPPRNIIASNNIPQSVFLTWEKSPTADVVEYNIYRSSYKLLGYSKIATVNANSTEYTDKISSSGKEYFYKVTAVDKDGLESSEDVDAIRGITLAPPLKPTITLAQIQGNKAILNWQSGDNRAVSYNVNKKVKKYLIFSDTTKFENISGLRFEDNDIVDGVEYRYSVQAVDEFGIVSANSDEAKLTLSNSRL</sequence>
<evidence type="ECO:0000256" key="1">
    <source>
        <dbReference type="ARBA" id="ARBA00022737"/>
    </source>
</evidence>
<evidence type="ECO:0000313" key="5">
    <source>
        <dbReference type="Proteomes" id="UP000252669"/>
    </source>
</evidence>
<reference evidence="4 5" key="1">
    <citation type="submission" date="2017-10" db="EMBL/GenBank/DDBJ databases">
        <title>Genomics of the genus Arcobacter.</title>
        <authorList>
            <person name="Perez-Cataluna A."/>
            <person name="Figueras M.J."/>
        </authorList>
    </citation>
    <scope>NUCLEOTIDE SEQUENCE [LARGE SCALE GENOMIC DNA]</scope>
    <source>
        <strain evidence="4 5">CECT 9230</strain>
    </source>
</reference>
<proteinExistence type="predicted"/>